<dbReference type="SUPFAM" id="SSF56954">
    <property type="entry name" value="Outer membrane efflux proteins (OEP)"/>
    <property type="match status" value="1"/>
</dbReference>
<proteinExistence type="predicted"/>
<organism evidence="1">
    <name type="scientific">uncultured Desulfobacterium sp</name>
    <dbReference type="NCBI Taxonomy" id="201089"/>
    <lineage>
        <taxon>Bacteria</taxon>
        <taxon>Pseudomonadati</taxon>
        <taxon>Thermodesulfobacteriota</taxon>
        <taxon>Desulfobacteria</taxon>
        <taxon>Desulfobacterales</taxon>
        <taxon>Desulfobacteriaceae</taxon>
        <taxon>Desulfobacterium</taxon>
        <taxon>environmental samples</taxon>
    </lineage>
</organism>
<evidence type="ECO:0000313" key="1">
    <source>
        <dbReference type="EMBL" id="CBX30723.1"/>
    </source>
</evidence>
<dbReference type="AlphaFoldDB" id="E1YKU0"/>
<reference evidence="1" key="1">
    <citation type="journal article" date="2011" name="Environ. Microbiol.">
        <title>Genomic insights into the metabolic potential of the polycyclic aromatic hydrocarbon degrading sulfate-reducing Deltaproteobacterium N47.</title>
        <authorList>
            <person name="Bergmann F."/>
            <person name="Selesi D."/>
            <person name="Weinmaier T."/>
            <person name="Tischler P."/>
            <person name="Rattei T."/>
            <person name="Meckenstock R.U."/>
        </authorList>
    </citation>
    <scope>NUCLEOTIDE SEQUENCE</scope>
</reference>
<protein>
    <submittedName>
        <fullName evidence="1">Uncharacterized protein</fullName>
    </submittedName>
</protein>
<name>E1YKU0_9BACT</name>
<accession>E1YKU0</accession>
<gene>
    <name evidence="1" type="ORF">N47_E42350</name>
</gene>
<dbReference type="EMBL" id="FR695877">
    <property type="protein sequence ID" value="CBX30723.1"/>
    <property type="molecule type" value="Genomic_DNA"/>
</dbReference>
<dbReference type="Gene3D" id="1.20.1600.10">
    <property type="entry name" value="Outer membrane efflux proteins (OEP)"/>
    <property type="match status" value="1"/>
</dbReference>
<sequence>MVDYLTVLDAQRGYLNASLNIIGYQTEVINNQVVLYKVLGGGWDKNSLSKNDPA</sequence>